<proteinExistence type="predicted"/>
<dbReference type="GeneID" id="25294087"/>
<reference evidence="1 2" key="1">
    <citation type="submission" date="2015-01" db="EMBL/GenBank/DDBJ databases">
        <title>The Genome Sequence of Rhinocladiella mackenzie CBS 650.93.</title>
        <authorList>
            <consortium name="The Broad Institute Genomics Platform"/>
            <person name="Cuomo C."/>
            <person name="de Hoog S."/>
            <person name="Gorbushina A."/>
            <person name="Stielow B."/>
            <person name="Teixiera M."/>
            <person name="Abouelleil A."/>
            <person name="Chapman S.B."/>
            <person name="Priest M."/>
            <person name="Young S.K."/>
            <person name="Wortman J."/>
            <person name="Nusbaum C."/>
            <person name="Birren B."/>
        </authorList>
    </citation>
    <scope>NUCLEOTIDE SEQUENCE [LARGE SCALE GENOMIC DNA]</scope>
    <source>
        <strain evidence="1 2">CBS 650.93</strain>
    </source>
</reference>
<name>A0A0D2IH95_9EURO</name>
<gene>
    <name evidence="1" type="ORF">Z518_06016</name>
</gene>
<dbReference type="EMBL" id="KN847478">
    <property type="protein sequence ID" value="KIX05144.1"/>
    <property type="molecule type" value="Genomic_DNA"/>
</dbReference>
<dbReference type="HOGENOM" id="CLU_2334798_0_0_1"/>
<dbReference type="OrthoDB" id="265717at2759"/>
<dbReference type="RefSeq" id="XP_013272280.1">
    <property type="nucleotide sequence ID" value="XM_013416826.1"/>
</dbReference>
<accession>A0A0D2IH95</accession>
<evidence type="ECO:0000313" key="1">
    <source>
        <dbReference type="EMBL" id="KIX05144.1"/>
    </source>
</evidence>
<keyword evidence="2" id="KW-1185">Reference proteome</keyword>
<sequence>MPSNPDRCDYFLRFSSKISGRLTTPAEPYIRNVYAIAKRHFGSRVHFWHEMNETEDELQWGCYDWEEVHDASEKLRELEKQDKLTSAQQLHEHVADIV</sequence>
<protein>
    <submittedName>
        <fullName evidence="1">Uncharacterized protein</fullName>
    </submittedName>
</protein>
<evidence type="ECO:0000313" key="2">
    <source>
        <dbReference type="Proteomes" id="UP000053617"/>
    </source>
</evidence>
<dbReference type="VEuPathDB" id="FungiDB:Z518_06016"/>
<dbReference type="AlphaFoldDB" id="A0A0D2IH95"/>
<dbReference type="Proteomes" id="UP000053617">
    <property type="component" value="Unassembled WGS sequence"/>
</dbReference>
<organism evidence="1 2">
    <name type="scientific">Rhinocladiella mackenziei CBS 650.93</name>
    <dbReference type="NCBI Taxonomy" id="1442369"/>
    <lineage>
        <taxon>Eukaryota</taxon>
        <taxon>Fungi</taxon>
        <taxon>Dikarya</taxon>
        <taxon>Ascomycota</taxon>
        <taxon>Pezizomycotina</taxon>
        <taxon>Eurotiomycetes</taxon>
        <taxon>Chaetothyriomycetidae</taxon>
        <taxon>Chaetothyriales</taxon>
        <taxon>Herpotrichiellaceae</taxon>
        <taxon>Rhinocladiella</taxon>
    </lineage>
</organism>